<keyword evidence="3" id="KW-1185">Reference proteome</keyword>
<name>A0AA39MTP6_9AGAR</name>
<feature type="region of interest" description="Disordered" evidence="1">
    <location>
        <begin position="700"/>
        <end position="732"/>
    </location>
</feature>
<evidence type="ECO:0000256" key="1">
    <source>
        <dbReference type="SAM" id="MobiDB-lite"/>
    </source>
</evidence>
<dbReference type="EMBL" id="JAUEPT010000014">
    <property type="protein sequence ID" value="KAK0446237.1"/>
    <property type="molecule type" value="Genomic_DNA"/>
</dbReference>
<evidence type="ECO:0000313" key="2">
    <source>
        <dbReference type="EMBL" id="KAK0446237.1"/>
    </source>
</evidence>
<dbReference type="AlphaFoldDB" id="A0AA39MTP6"/>
<reference evidence="2" key="1">
    <citation type="submission" date="2023-06" db="EMBL/GenBank/DDBJ databases">
        <authorList>
            <consortium name="Lawrence Berkeley National Laboratory"/>
            <person name="Ahrendt S."/>
            <person name="Sahu N."/>
            <person name="Indic B."/>
            <person name="Wong-Bajracharya J."/>
            <person name="Merenyi Z."/>
            <person name="Ke H.-M."/>
            <person name="Monk M."/>
            <person name="Kocsube S."/>
            <person name="Drula E."/>
            <person name="Lipzen A."/>
            <person name="Balint B."/>
            <person name="Henrissat B."/>
            <person name="Andreopoulos B."/>
            <person name="Martin F.M."/>
            <person name="Harder C.B."/>
            <person name="Rigling D."/>
            <person name="Ford K.L."/>
            <person name="Foster G.D."/>
            <person name="Pangilinan J."/>
            <person name="Papanicolaou A."/>
            <person name="Barry K."/>
            <person name="LaButti K."/>
            <person name="Viragh M."/>
            <person name="Koriabine M."/>
            <person name="Yan M."/>
            <person name="Riley R."/>
            <person name="Champramary S."/>
            <person name="Plett K.L."/>
            <person name="Tsai I.J."/>
            <person name="Slot J."/>
            <person name="Sipos G."/>
            <person name="Plett J."/>
            <person name="Nagy L.G."/>
            <person name="Grigoriev I.V."/>
        </authorList>
    </citation>
    <scope>NUCLEOTIDE SEQUENCE</scope>
    <source>
        <strain evidence="2">FPL87.14</strain>
    </source>
</reference>
<comment type="caution">
    <text evidence="2">The sequence shown here is derived from an EMBL/GenBank/DDBJ whole genome shotgun (WGS) entry which is preliminary data.</text>
</comment>
<proteinExistence type="predicted"/>
<protein>
    <submittedName>
        <fullName evidence="2">Uncharacterized protein</fullName>
    </submittedName>
</protein>
<gene>
    <name evidence="2" type="ORF">EV421DRAFT_1933209</name>
</gene>
<sequence>MKESEVMMSKMTLQAEGRVEDRKQLHSLKAKIKQVPNHIANAMKTTIVDGPSLQLKNNGIIPDDTCSLINDLIAEDGVNPEHVLSVLNRMANHLGVPVEGSVSDRSTKWIVLEGGAAAKMQVVQCIKNAKGLTISGDGTTHKNNNLESHHATTQFFLGIQMAVNHTSETQLEGWVDLVDNLPHCQSGEDARDFWITVTGMHTDHAEDQKKLFWLLQTWKQRCEREKRGEETILKSTPHEFLDILFKVSQEAIINAAFCRFAFELGEAEFMKLDDSQKKNIDLLIWAGCCMHKEMNAFKGGCTHMSRWWEENDISGPIKMYNRDNAAAADLGAGTAAAKHAEDHTQGGAIKVSSLADRKHGQQDTLQYFWDLEMGFTLCFPDTSNTQFQSHAEACAIIITYLDLILQFLSYVEQNKASRTLNHMERNVKHGCEDNATQHEFVAIGVPYMHEIHGPLRSPLHEKVKSHLHKIIADPDLLLSPDMSYETGSLDGKLWEMPEAIYAILQRKPQLPHLSPLLTWERFTSEFLAGGAIDTATTEQIENAWMESTNDLNEARIWPNMSLNYFNALQIYLKSLISEECRELRKLIHEQDSSGNNYHTRAARIARAEEAVDGCDPYQTSQALEEAYKIWCGANGYLTVVALDLQLDWHIKNGKNGSGLEIPKAKSGAKGRGDRESRYRHLQAAISKYEAAGNLAVEAEHAGAETGVESGQEEIIDVDVEGQDDSEDEFYSR</sequence>
<feature type="compositionally biased region" description="Acidic residues" evidence="1">
    <location>
        <begin position="710"/>
        <end position="732"/>
    </location>
</feature>
<organism evidence="2 3">
    <name type="scientific">Armillaria borealis</name>
    <dbReference type="NCBI Taxonomy" id="47425"/>
    <lineage>
        <taxon>Eukaryota</taxon>
        <taxon>Fungi</taxon>
        <taxon>Dikarya</taxon>
        <taxon>Basidiomycota</taxon>
        <taxon>Agaricomycotina</taxon>
        <taxon>Agaricomycetes</taxon>
        <taxon>Agaricomycetidae</taxon>
        <taxon>Agaricales</taxon>
        <taxon>Marasmiineae</taxon>
        <taxon>Physalacriaceae</taxon>
        <taxon>Armillaria</taxon>
    </lineage>
</organism>
<accession>A0AA39MTP6</accession>
<evidence type="ECO:0000313" key="3">
    <source>
        <dbReference type="Proteomes" id="UP001175226"/>
    </source>
</evidence>
<dbReference type="Proteomes" id="UP001175226">
    <property type="component" value="Unassembled WGS sequence"/>
</dbReference>